<sequence length="258" mass="28397">MEPVYGTVIQLARLVWRVQGLKFTVTGVENLPRTGGAVVAINHTSYFDFTFAGLPAYKQHLGRKVRFMAKKEVFDNKITGPIMRSLRHIEVDRDSGADSFDQACQALKGGELVGVYPEATISRSFEIKGFKSGAARMAIAADVPIVPHIVWGAQRIWTKGHPKKMWRPKVPITIAVGEPIMPTLPPTELTALLHSRMQHLLEQVQDTYGPYPPGEFWVPHRLGGGAPTLAEANLMDAEEAAEKAARREQRADPTGPPG</sequence>
<dbReference type="CDD" id="cd07989">
    <property type="entry name" value="LPLAT_AGPAT-like"/>
    <property type="match status" value="1"/>
</dbReference>
<comment type="caution">
    <text evidence="5">The sequence shown here is derived from an EMBL/GenBank/DDBJ whole genome shotgun (WGS) entry which is preliminary data.</text>
</comment>
<keyword evidence="2 5" id="KW-0012">Acyltransferase</keyword>
<name>A0A318HRW2_9MYCO</name>
<organism evidence="5 6">
    <name type="scientific">Mycolicibacterium moriokaense</name>
    <dbReference type="NCBI Taxonomy" id="39691"/>
    <lineage>
        <taxon>Bacteria</taxon>
        <taxon>Bacillati</taxon>
        <taxon>Actinomycetota</taxon>
        <taxon>Actinomycetes</taxon>
        <taxon>Mycobacteriales</taxon>
        <taxon>Mycobacteriaceae</taxon>
        <taxon>Mycolicibacterium</taxon>
    </lineage>
</organism>
<dbReference type="RefSeq" id="WP_110314304.1">
    <property type="nucleotide sequence ID" value="NZ_QJJU01000001.1"/>
</dbReference>
<keyword evidence="6" id="KW-1185">Reference proteome</keyword>
<dbReference type="GO" id="GO:0005886">
    <property type="term" value="C:plasma membrane"/>
    <property type="evidence" value="ECO:0007669"/>
    <property type="project" value="TreeGrafter"/>
</dbReference>
<evidence type="ECO:0000256" key="2">
    <source>
        <dbReference type="ARBA" id="ARBA00023315"/>
    </source>
</evidence>
<dbReference type="PANTHER" id="PTHR10434:SF55">
    <property type="entry name" value="POSSIBLE ACYLTRANSFERASE"/>
    <property type="match status" value="1"/>
</dbReference>
<dbReference type="SUPFAM" id="SSF69593">
    <property type="entry name" value="Glycerol-3-phosphate (1)-acyltransferase"/>
    <property type="match status" value="1"/>
</dbReference>
<dbReference type="OrthoDB" id="3210041at2"/>
<feature type="region of interest" description="Disordered" evidence="3">
    <location>
        <begin position="238"/>
        <end position="258"/>
    </location>
</feature>
<dbReference type="EMBL" id="QJJU01000001">
    <property type="protein sequence ID" value="PXX13166.1"/>
    <property type="molecule type" value="Genomic_DNA"/>
</dbReference>
<protein>
    <submittedName>
        <fullName evidence="5">1-acyl-sn-glycerol-3-phosphate acyltransferase</fullName>
    </submittedName>
</protein>
<gene>
    <name evidence="5" type="ORF">C8E89_101315</name>
</gene>
<dbReference type="Pfam" id="PF01553">
    <property type="entry name" value="Acyltransferase"/>
    <property type="match status" value="1"/>
</dbReference>
<dbReference type="SMART" id="SM00563">
    <property type="entry name" value="PlsC"/>
    <property type="match status" value="1"/>
</dbReference>
<evidence type="ECO:0000256" key="1">
    <source>
        <dbReference type="ARBA" id="ARBA00022679"/>
    </source>
</evidence>
<feature type="domain" description="Phospholipid/glycerol acyltransferase" evidence="4">
    <location>
        <begin position="37"/>
        <end position="153"/>
    </location>
</feature>
<dbReference type="GO" id="GO:0003841">
    <property type="term" value="F:1-acylglycerol-3-phosphate O-acyltransferase activity"/>
    <property type="evidence" value="ECO:0007669"/>
    <property type="project" value="TreeGrafter"/>
</dbReference>
<dbReference type="PANTHER" id="PTHR10434">
    <property type="entry name" value="1-ACYL-SN-GLYCEROL-3-PHOSPHATE ACYLTRANSFERASE"/>
    <property type="match status" value="1"/>
</dbReference>
<accession>A0A318HRW2</accession>
<reference evidence="6" key="1">
    <citation type="submission" date="2018-05" db="EMBL/GenBank/DDBJ databases">
        <authorList>
            <person name="Deangelis K."/>
            <person name="Huntemann M."/>
            <person name="Clum A."/>
            <person name="Pillay M."/>
            <person name="Palaniappan K."/>
            <person name="Varghese N."/>
            <person name="Mikhailova N."/>
            <person name="Stamatis D."/>
            <person name="Reddy T."/>
            <person name="Daum C."/>
            <person name="Shapiro N."/>
            <person name="Ivanova N."/>
            <person name="Kyrpides N."/>
            <person name="Woyke T."/>
        </authorList>
    </citation>
    <scope>NUCLEOTIDE SEQUENCE [LARGE SCALE GENOMIC DNA]</scope>
    <source>
        <strain evidence="6">GAS496</strain>
    </source>
</reference>
<dbReference type="GO" id="GO:0006654">
    <property type="term" value="P:phosphatidic acid biosynthetic process"/>
    <property type="evidence" value="ECO:0007669"/>
    <property type="project" value="TreeGrafter"/>
</dbReference>
<proteinExistence type="predicted"/>
<dbReference type="Proteomes" id="UP000247781">
    <property type="component" value="Unassembled WGS sequence"/>
</dbReference>
<evidence type="ECO:0000313" key="5">
    <source>
        <dbReference type="EMBL" id="PXX13166.1"/>
    </source>
</evidence>
<reference evidence="5 6" key="2">
    <citation type="submission" date="2018-06" db="EMBL/GenBank/DDBJ databases">
        <title>Sequencing of bacterial isolates from soil warming experiment in Harvard Forest, Massachusetts, USA.</title>
        <authorList>
            <person name="Deangelis K.PhD."/>
        </authorList>
    </citation>
    <scope>NUCLEOTIDE SEQUENCE [LARGE SCALE GENOMIC DNA]</scope>
    <source>
        <strain evidence="5 6">GAS496</strain>
    </source>
</reference>
<keyword evidence="1 5" id="KW-0808">Transferase</keyword>
<evidence type="ECO:0000259" key="4">
    <source>
        <dbReference type="SMART" id="SM00563"/>
    </source>
</evidence>
<dbReference type="AlphaFoldDB" id="A0A318HRW2"/>
<dbReference type="InterPro" id="IPR002123">
    <property type="entry name" value="Plipid/glycerol_acylTrfase"/>
</dbReference>
<evidence type="ECO:0000256" key="3">
    <source>
        <dbReference type="SAM" id="MobiDB-lite"/>
    </source>
</evidence>
<feature type="compositionally biased region" description="Basic and acidic residues" evidence="3">
    <location>
        <begin position="240"/>
        <end position="251"/>
    </location>
</feature>
<evidence type="ECO:0000313" key="6">
    <source>
        <dbReference type="Proteomes" id="UP000247781"/>
    </source>
</evidence>